<organism evidence="2 3">
    <name type="scientific">Hephaestia caeni</name>
    <dbReference type="NCBI Taxonomy" id="645617"/>
    <lineage>
        <taxon>Bacteria</taxon>
        <taxon>Pseudomonadati</taxon>
        <taxon>Pseudomonadota</taxon>
        <taxon>Alphaproteobacteria</taxon>
        <taxon>Sphingomonadales</taxon>
        <taxon>Sphingomonadaceae</taxon>
        <taxon>Hephaestia</taxon>
    </lineage>
</organism>
<feature type="domain" description="DUF2007" evidence="1">
    <location>
        <begin position="4"/>
        <end position="64"/>
    </location>
</feature>
<accession>A0A397P2Y7</accession>
<dbReference type="InterPro" id="IPR018551">
    <property type="entry name" value="DUF2007"/>
</dbReference>
<dbReference type="Pfam" id="PF09413">
    <property type="entry name" value="DUF2007"/>
    <property type="match status" value="1"/>
</dbReference>
<dbReference type="AlphaFoldDB" id="A0A397P2Y7"/>
<sequence length="70" mass="7253">MALVELLRTDRNEALIIVGRLEAADIPAIAFDADASIAGGSWLLVPSRVMVDEDDLSAARALLAGPPPAA</sequence>
<dbReference type="EMBL" id="QXDC01000003">
    <property type="protein sequence ID" value="RIA43920.1"/>
    <property type="molecule type" value="Genomic_DNA"/>
</dbReference>
<dbReference type="RefSeq" id="WP_119035707.1">
    <property type="nucleotide sequence ID" value="NZ_QXDC01000003.1"/>
</dbReference>
<dbReference type="InterPro" id="IPR011322">
    <property type="entry name" value="N-reg_PII-like_a/b"/>
</dbReference>
<protein>
    <submittedName>
        <fullName evidence="2">Putative signal transducing protein</fullName>
    </submittedName>
</protein>
<evidence type="ECO:0000313" key="2">
    <source>
        <dbReference type="EMBL" id="RIA43920.1"/>
    </source>
</evidence>
<keyword evidence="3" id="KW-1185">Reference proteome</keyword>
<dbReference type="SUPFAM" id="SSF54913">
    <property type="entry name" value="GlnB-like"/>
    <property type="match status" value="1"/>
</dbReference>
<proteinExistence type="predicted"/>
<evidence type="ECO:0000259" key="1">
    <source>
        <dbReference type="Pfam" id="PF09413"/>
    </source>
</evidence>
<evidence type="ECO:0000313" key="3">
    <source>
        <dbReference type="Proteomes" id="UP000266568"/>
    </source>
</evidence>
<gene>
    <name evidence="2" type="ORF">DFR49_2153</name>
</gene>
<reference evidence="2 3" key="1">
    <citation type="submission" date="2018-08" db="EMBL/GenBank/DDBJ databases">
        <title>Genomic Encyclopedia of Type Strains, Phase IV (KMG-IV): sequencing the most valuable type-strain genomes for metagenomic binning, comparative biology and taxonomic classification.</title>
        <authorList>
            <person name="Goeker M."/>
        </authorList>
    </citation>
    <scope>NUCLEOTIDE SEQUENCE [LARGE SCALE GENOMIC DNA]</scope>
    <source>
        <strain evidence="2 3">DSM 25527</strain>
    </source>
</reference>
<name>A0A397P2Y7_9SPHN</name>
<dbReference type="Proteomes" id="UP000266568">
    <property type="component" value="Unassembled WGS sequence"/>
</dbReference>
<comment type="caution">
    <text evidence="2">The sequence shown here is derived from an EMBL/GenBank/DDBJ whole genome shotgun (WGS) entry which is preliminary data.</text>
</comment>
<dbReference type="Gene3D" id="3.30.70.790">
    <property type="entry name" value="UreE, C-terminal domain"/>
    <property type="match status" value="1"/>
</dbReference>